<dbReference type="Proteomes" id="UP000001225">
    <property type="component" value="Chromosome"/>
</dbReference>
<proteinExistence type="predicted"/>
<dbReference type="eggNOG" id="COG2070">
    <property type="taxonomic scope" value="Bacteria"/>
</dbReference>
<dbReference type="AlphaFoldDB" id="A9IT81"/>
<reference evidence="2 3" key="1">
    <citation type="journal article" date="2008" name="BMC Genomics">
        <title>The missing link: Bordetella petrii is endowed with both the metabolic versatility of environmental bacteria and virulence traits of pathogenic Bordetellae.</title>
        <authorList>
            <person name="Gross R."/>
            <person name="Guzman C.A."/>
            <person name="Sebaihia M."/>
            <person name="Martins Dos Santos V.A."/>
            <person name="Pieper D.H."/>
            <person name="Koebnik R."/>
            <person name="Lechner M."/>
            <person name="Bartels D."/>
            <person name="Buhrmester J."/>
            <person name="Choudhuri J.V."/>
            <person name="Ebensen T."/>
            <person name="Gaigalat L."/>
            <person name="Herrmann S."/>
            <person name="Khachane A.N."/>
            <person name="Larisch C."/>
            <person name="Link S."/>
            <person name="Linke B."/>
            <person name="Meyer F."/>
            <person name="Mormann S."/>
            <person name="Nakunst D."/>
            <person name="Rueckert C."/>
            <person name="Schneiker-Bekel S."/>
            <person name="Schulze K."/>
            <person name="Vorhoelter F.J."/>
            <person name="Yevsa T."/>
            <person name="Engle J.T."/>
            <person name="Goldman W.E."/>
            <person name="Puehler A."/>
            <person name="Goebel U.B."/>
            <person name="Goesmann A."/>
            <person name="Bloecker H."/>
            <person name="Kaiser O."/>
            <person name="Martinez-Arias R."/>
        </authorList>
    </citation>
    <scope>NUCLEOTIDE SEQUENCE [LARGE SCALE GENOMIC DNA]</scope>
    <source>
        <strain evidence="3">ATCC BAA-461 / DSM 12804 / CCUG 43448 / CIP 107267 / Se-1111R</strain>
    </source>
</reference>
<dbReference type="STRING" id="94624.Bpet3050"/>
<keyword evidence="3" id="KW-1185">Reference proteome</keyword>
<sequence length="148" mass="16087">MTPDSALPVAQRNALLAELNTLLEAERAGARVALETGRALDEPRMAELVERIRLDEVRWCGMLLRAIRALDATPSDLTGAFHGKAMAIADVEQRLAFLNRGQAWVVRKLQSLLQGPLPDFLRADLADMLAAHESNIGLVEAALPPKAS</sequence>
<protein>
    <submittedName>
        <fullName evidence="2">Ferritin/ribonucleotide reductase-like</fullName>
    </submittedName>
</protein>
<name>A9IT81_BORPD</name>
<dbReference type="KEGG" id="bpt:Bpet3050"/>
<feature type="domain" description="DUF6306" evidence="1">
    <location>
        <begin position="15"/>
        <end position="138"/>
    </location>
</feature>
<dbReference type="InterPro" id="IPR046273">
    <property type="entry name" value="DUF6306"/>
</dbReference>
<evidence type="ECO:0000313" key="3">
    <source>
        <dbReference type="Proteomes" id="UP000001225"/>
    </source>
</evidence>
<accession>A9IT81</accession>
<organism evidence="2 3">
    <name type="scientific">Bordetella petrii (strain ATCC BAA-461 / DSM 12804 / CCUG 43448 / CIP 107267 / Se-1111R)</name>
    <dbReference type="NCBI Taxonomy" id="340100"/>
    <lineage>
        <taxon>Bacteria</taxon>
        <taxon>Pseudomonadati</taxon>
        <taxon>Pseudomonadota</taxon>
        <taxon>Betaproteobacteria</taxon>
        <taxon>Burkholderiales</taxon>
        <taxon>Alcaligenaceae</taxon>
        <taxon>Bordetella</taxon>
    </lineage>
</organism>
<evidence type="ECO:0000259" key="1">
    <source>
        <dbReference type="Pfam" id="PF19825"/>
    </source>
</evidence>
<gene>
    <name evidence="2" type="ordered locus">Bpet3050</name>
</gene>
<dbReference type="EMBL" id="AM902716">
    <property type="protein sequence ID" value="CAP43392.1"/>
    <property type="molecule type" value="Genomic_DNA"/>
</dbReference>
<dbReference type="Pfam" id="PF19825">
    <property type="entry name" value="DUF6306"/>
    <property type="match status" value="1"/>
</dbReference>
<evidence type="ECO:0000313" key="2">
    <source>
        <dbReference type="EMBL" id="CAP43392.1"/>
    </source>
</evidence>